<comment type="caution">
    <text evidence="3">The sequence shown here is derived from an EMBL/GenBank/DDBJ whole genome shotgun (WGS) entry which is preliminary data.</text>
</comment>
<evidence type="ECO:0000313" key="3">
    <source>
        <dbReference type="EMBL" id="NKI40625.1"/>
    </source>
</evidence>
<evidence type="ECO:0000256" key="2">
    <source>
        <dbReference type="SAM" id="SignalP"/>
    </source>
</evidence>
<dbReference type="Proteomes" id="UP000772196">
    <property type="component" value="Unassembled WGS sequence"/>
</dbReference>
<gene>
    <name evidence="3" type="ORF">HFV08_05035</name>
</gene>
<keyword evidence="4" id="KW-1185">Reference proteome</keyword>
<evidence type="ECO:0008006" key="5">
    <source>
        <dbReference type="Google" id="ProtNLM"/>
    </source>
</evidence>
<sequence>MSRSSSGFVAALTAAAMAAVGFLAYQASANAPEDLGREPAAKSPGASGPESPAKPKPDQLPAHSGTGERVVYSLRADRVWLVGEDNRAQTSYRVTPSSVDPLPGSYRVTSRSESVVGSDGVPIEHVVRFAVTDGVVIGFSAAVDGSTPKPDPDKRTGGIRQSRSDANVMWKFAGEGGKVVVVR</sequence>
<keyword evidence="2" id="KW-0732">Signal</keyword>
<name>A0ABX1GWY8_9ACTN</name>
<feature type="region of interest" description="Disordered" evidence="1">
    <location>
        <begin position="34"/>
        <end position="66"/>
    </location>
</feature>
<dbReference type="RefSeq" id="WP_078845473.1">
    <property type="nucleotide sequence ID" value="NZ_JAAWWP010000002.1"/>
</dbReference>
<evidence type="ECO:0000313" key="4">
    <source>
        <dbReference type="Proteomes" id="UP000772196"/>
    </source>
</evidence>
<proteinExistence type="predicted"/>
<protein>
    <recommendedName>
        <fullName evidence="5">L,D-transpeptidase</fullName>
    </recommendedName>
</protein>
<evidence type="ECO:0000256" key="1">
    <source>
        <dbReference type="SAM" id="MobiDB-lite"/>
    </source>
</evidence>
<accession>A0ABX1GWY8</accession>
<feature type="signal peptide" evidence="2">
    <location>
        <begin position="1"/>
        <end position="18"/>
    </location>
</feature>
<feature type="chain" id="PRO_5045814336" description="L,D-transpeptidase" evidence="2">
    <location>
        <begin position="19"/>
        <end position="183"/>
    </location>
</feature>
<dbReference type="EMBL" id="JAAWWP010000002">
    <property type="protein sequence ID" value="NKI40625.1"/>
    <property type="molecule type" value="Genomic_DNA"/>
</dbReference>
<reference evidence="3 4" key="1">
    <citation type="submission" date="2020-04" db="EMBL/GenBank/DDBJ databases">
        <title>Phylogenetic Diversity and Antibacterial Activity against Ralstonia solanacearum of Endophytic Actinomycete Isolated from Moss.</title>
        <authorList>
            <person name="Zhuang X."/>
        </authorList>
    </citation>
    <scope>NUCLEOTIDE SEQUENCE [LARGE SCALE GENOMIC DNA]</scope>
    <source>
        <strain evidence="3 4">LD120</strain>
    </source>
</reference>
<organism evidence="3 4">
    <name type="scientific">Streptomyces physcomitrii</name>
    <dbReference type="NCBI Taxonomy" id="2724184"/>
    <lineage>
        <taxon>Bacteria</taxon>
        <taxon>Bacillati</taxon>
        <taxon>Actinomycetota</taxon>
        <taxon>Actinomycetes</taxon>
        <taxon>Kitasatosporales</taxon>
        <taxon>Streptomycetaceae</taxon>
        <taxon>Streptomyces</taxon>
    </lineage>
</organism>